<evidence type="ECO:0000313" key="4">
    <source>
        <dbReference type="EMBL" id="MFC4997368.1"/>
    </source>
</evidence>
<evidence type="ECO:0000259" key="3">
    <source>
        <dbReference type="PROSITE" id="PS50801"/>
    </source>
</evidence>
<comment type="similarity">
    <text evidence="1 2">Belongs to the anti-sigma-factor antagonist family.</text>
</comment>
<dbReference type="EMBL" id="JBHSIU010000009">
    <property type="protein sequence ID" value="MFC4997368.1"/>
    <property type="molecule type" value="Genomic_DNA"/>
</dbReference>
<comment type="caution">
    <text evidence="4">The sequence shown here is derived from an EMBL/GenBank/DDBJ whole genome shotgun (WGS) entry which is preliminary data.</text>
</comment>
<dbReference type="NCBIfam" id="TIGR00377">
    <property type="entry name" value="ant_ant_sig"/>
    <property type="match status" value="1"/>
</dbReference>
<name>A0ABV9VPN5_9ACTN</name>
<accession>A0ABV9VPN5</accession>
<dbReference type="Gene3D" id="3.30.750.24">
    <property type="entry name" value="STAS domain"/>
    <property type="match status" value="1"/>
</dbReference>
<dbReference type="PROSITE" id="PS50801">
    <property type="entry name" value="STAS"/>
    <property type="match status" value="1"/>
</dbReference>
<reference evidence="5" key="1">
    <citation type="journal article" date="2019" name="Int. J. Syst. Evol. Microbiol.">
        <title>The Global Catalogue of Microorganisms (GCM) 10K type strain sequencing project: providing services to taxonomists for standard genome sequencing and annotation.</title>
        <authorList>
            <consortium name="The Broad Institute Genomics Platform"/>
            <consortium name="The Broad Institute Genome Sequencing Center for Infectious Disease"/>
            <person name="Wu L."/>
            <person name="Ma J."/>
        </authorList>
    </citation>
    <scope>NUCLEOTIDE SEQUENCE [LARGE SCALE GENOMIC DNA]</scope>
    <source>
        <strain evidence="5">CGMCC 4.7152</strain>
    </source>
</reference>
<gene>
    <name evidence="4" type="ORF">ACFPIJ_05980</name>
</gene>
<dbReference type="Pfam" id="PF01740">
    <property type="entry name" value="STAS"/>
    <property type="match status" value="1"/>
</dbReference>
<evidence type="ECO:0000256" key="2">
    <source>
        <dbReference type="RuleBase" id="RU003749"/>
    </source>
</evidence>
<dbReference type="SUPFAM" id="SSF52091">
    <property type="entry name" value="SpoIIaa-like"/>
    <property type="match status" value="1"/>
</dbReference>
<keyword evidence="5" id="KW-1185">Reference proteome</keyword>
<dbReference type="InterPro" id="IPR003658">
    <property type="entry name" value="Anti-sigma_ant"/>
</dbReference>
<evidence type="ECO:0000256" key="1">
    <source>
        <dbReference type="ARBA" id="ARBA00009013"/>
    </source>
</evidence>
<dbReference type="InterPro" id="IPR036513">
    <property type="entry name" value="STAS_dom_sf"/>
</dbReference>
<dbReference type="CDD" id="cd07043">
    <property type="entry name" value="STAS_anti-anti-sigma_factors"/>
    <property type="match status" value="1"/>
</dbReference>
<dbReference type="RefSeq" id="WP_380113593.1">
    <property type="nucleotide sequence ID" value="NZ_JBHSIU010000009.1"/>
</dbReference>
<dbReference type="Proteomes" id="UP001595912">
    <property type="component" value="Unassembled WGS sequence"/>
</dbReference>
<organism evidence="4 5">
    <name type="scientific">Dactylosporangium cerinum</name>
    <dbReference type="NCBI Taxonomy" id="1434730"/>
    <lineage>
        <taxon>Bacteria</taxon>
        <taxon>Bacillati</taxon>
        <taxon>Actinomycetota</taxon>
        <taxon>Actinomycetes</taxon>
        <taxon>Micromonosporales</taxon>
        <taxon>Micromonosporaceae</taxon>
        <taxon>Dactylosporangium</taxon>
    </lineage>
</organism>
<dbReference type="InterPro" id="IPR002645">
    <property type="entry name" value="STAS_dom"/>
</dbReference>
<protein>
    <recommendedName>
        <fullName evidence="2">Anti-sigma factor antagonist</fullName>
    </recommendedName>
</protein>
<sequence length="113" mass="12060">MTGGEVDGLSARLEAPDSGTVVIRLDGELDLATRDHLSEAVWAVLPIFRPEVLIVDLAGVSVLDSAGIGALVGCWKLAQDHNCTLRLRNPRPLAYAQLRLTGLLDVFALAETV</sequence>
<feature type="domain" description="STAS" evidence="3">
    <location>
        <begin position="19"/>
        <end position="113"/>
    </location>
</feature>
<proteinExistence type="inferred from homology"/>
<evidence type="ECO:0000313" key="5">
    <source>
        <dbReference type="Proteomes" id="UP001595912"/>
    </source>
</evidence>